<feature type="domain" description="dUTPase-like" evidence="9">
    <location>
        <begin position="11"/>
        <end position="141"/>
    </location>
</feature>
<dbReference type="Proteomes" id="UP000215332">
    <property type="component" value="Chromosome 1"/>
</dbReference>
<name>A0A239WMU0_9ACTN</name>
<organism evidence="10 11">
    <name type="scientific">Cutibacterium granulosum</name>
    <dbReference type="NCBI Taxonomy" id="33011"/>
    <lineage>
        <taxon>Bacteria</taxon>
        <taxon>Bacillati</taxon>
        <taxon>Actinomycetota</taxon>
        <taxon>Actinomycetes</taxon>
        <taxon>Propionibacteriales</taxon>
        <taxon>Propionibacteriaceae</taxon>
        <taxon>Cutibacterium</taxon>
    </lineage>
</organism>
<sequence>MIVPSVVDDDSSLPRYALPGDAGADLRCREHVILRPGERRLVPTGVRVAIPDGHVGFVNPRSGLAIRTGLSIVNAPGTIDSGYRGEIKVALVNLDQHEPIELQVGDRVAQLVIVPFVHAQFVRVDELDDTERGQGGHGSTGRG</sequence>
<evidence type="ECO:0000256" key="2">
    <source>
        <dbReference type="ARBA" id="ARBA00006581"/>
    </source>
</evidence>
<dbReference type="NCBIfam" id="TIGR00576">
    <property type="entry name" value="dut"/>
    <property type="match status" value="1"/>
</dbReference>
<dbReference type="KEGG" id="cgrn:4412665_01239"/>
<dbReference type="RefSeq" id="WP_021103253.1">
    <property type="nucleotide sequence ID" value="NZ_JAWFFS010000031.1"/>
</dbReference>
<dbReference type="CDD" id="cd07557">
    <property type="entry name" value="trimeric_dUTPase"/>
    <property type="match status" value="1"/>
</dbReference>
<dbReference type="FunFam" id="2.70.40.10:FF:000008">
    <property type="entry name" value="Deoxyuridine 5'-triphosphate nucleotidohydrolase"/>
    <property type="match status" value="1"/>
</dbReference>
<evidence type="ECO:0000256" key="3">
    <source>
        <dbReference type="ARBA" id="ARBA00022723"/>
    </source>
</evidence>
<feature type="binding site" evidence="8">
    <location>
        <position position="74"/>
    </location>
    <ligand>
        <name>substrate</name>
    </ligand>
</feature>
<dbReference type="EMBL" id="LT906441">
    <property type="protein sequence ID" value="SNV35529.1"/>
    <property type="molecule type" value="Genomic_DNA"/>
</dbReference>
<dbReference type="PANTHER" id="PTHR11241">
    <property type="entry name" value="DEOXYURIDINE 5'-TRIPHOSPHATE NUCLEOTIDOHYDROLASE"/>
    <property type="match status" value="1"/>
</dbReference>
<feature type="binding site" evidence="8">
    <location>
        <begin position="61"/>
        <end position="63"/>
    </location>
    <ligand>
        <name>substrate</name>
    </ligand>
</feature>
<dbReference type="Gene3D" id="2.70.40.10">
    <property type="match status" value="1"/>
</dbReference>
<comment type="cofactor">
    <cofactor evidence="1 8">
        <name>Mg(2+)</name>
        <dbReference type="ChEBI" id="CHEBI:18420"/>
    </cofactor>
</comment>
<evidence type="ECO:0000256" key="1">
    <source>
        <dbReference type="ARBA" id="ARBA00001946"/>
    </source>
</evidence>
<dbReference type="UniPathway" id="UPA00610">
    <property type="reaction ID" value="UER00666"/>
</dbReference>
<dbReference type="InterPro" id="IPR029054">
    <property type="entry name" value="dUTPase-like"/>
</dbReference>
<evidence type="ECO:0000313" key="10">
    <source>
        <dbReference type="EMBL" id="SNV35529.1"/>
    </source>
</evidence>
<gene>
    <name evidence="8 10" type="primary">dut</name>
    <name evidence="10" type="ORF">SAMEA4412665_01239</name>
</gene>
<accession>A0A239WMU0</accession>
<evidence type="ECO:0000313" key="11">
    <source>
        <dbReference type="Proteomes" id="UP000215332"/>
    </source>
</evidence>
<evidence type="ECO:0000256" key="6">
    <source>
        <dbReference type="ARBA" id="ARBA00023080"/>
    </source>
</evidence>
<dbReference type="Pfam" id="PF00692">
    <property type="entry name" value="dUTPase"/>
    <property type="match status" value="1"/>
</dbReference>
<evidence type="ECO:0000256" key="4">
    <source>
        <dbReference type="ARBA" id="ARBA00022801"/>
    </source>
</evidence>
<keyword evidence="5 8" id="KW-0460">Magnesium</keyword>
<evidence type="ECO:0000259" key="9">
    <source>
        <dbReference type="Pfam" id="PF00692"/>
    </source>
</evidence>
<reference evidence="10 11" key="1">
    <citation type="submission" date="2017-06" db="EMBL/GenBank/DDBJ databases">
        <authorList>
            <consortium name="Pathogen Informatics"/>
        </authorList>
    </citation>
    <scope>NUCLEOTIDE SEQUENCE [LARGE SCALE GENOMIC DNA]</scope>
    <source>
        <strain evidence="10 11">NCTC11865</strain>
    </source>
</reference>
<evidence type="ECO:0000256" key="7">
    <source>
        <dbReference type="ARBA" id="ARBA00047686"/>
    </source>
</evidence>
<comment type="similarity">
    <text evidence="2 8">Belongs to the dUTPase family.</text>
</comment>
<dbReference type="GO" id="GO:0046081">
    <property type="term" value="P:dUTP catabolic process"/>
    <property type="evidence" value="ECO:0007669"/>
    <property type="project" value="InterPro"/>
</dbReference>
<evidence type="ECO:0000256" key="5">
    <source>
        <dbReference type="ARBA" id="ARBA00022842"/>
    </source>
</evidence>
<keyword evidence="3 8" id="KW-0479">Metal-binding</keyword>
<protein>
    <recommendedName>
        <fullName evidence="8">Deoxyuridine 5'-triphosphate nucleotidohydrolase</fullName>
        <shortName evidence="8">dUTPase</shortName>
        <ecNumber evidence="8">3.6.1.23</ecNumber>
    </recommendedName>
    <alternativeName>
        <fullName evidence="8">dUTP pyrophosphatase</fullName>
    </alternativeName>
</protein>
<dbReference type="PANTHER" id="PTHR11241:SF0">
    <property type="entry name" value="DEOXYURIDINE 5'-TRIPHOSPHATE NUCLEOTIDOHYDROLASE"/>
    <property type="match status" value="1"/>
</dbReference>
<dbReference type="NCBIfam" id="NF001862">
    <property type="entry name" value="PRK00601.1"/>
    <property type="match status" value="1"/>
</dbReference>
<comment type="caution">
    <text evidence="8">Lacks conserved residue(s) required for the propagation of feature annotation.</text>
</comment>
<dbReference type="SUPFAM" id="SSF51283">
    <property type="entry name" value="dUTPase-like"/>
    <property type="match status" value="1"/>
</dbReference>
<dbReference type="GO" id="GO:0000287">
    <property type="term" value="F:magnesium ion binding"/>
    <property type="evidence" value="ECO:0007669"/>
    <property type="project" value="UniProtKB-UniRule"/>
</dbReference>
<feature type="binding site" evidence="8">
    <location>
        <begin position="78"/>
        <end position="80"/>
    </location>
    <ligand>
        <name>substrate</name>
    </ligand>
</feature>
<dbReference type="InterPro" id="IPR008181">
    <property type="entry name" value="dUTPase"/>
</dbReference>
<comment type="catalytic activity">
    <reaction evidence="7 8">
        <text>dUTP + H2O = dUMP + diphosphate + H(+)</text>
        <dbReference type="Rhea" id="RHEA:10248"/>
        <dbReference type="ChEBI" id="CHEBI:15377"/>
        <dbReference type="ChEBI" id="CHEBI:15378"/>
        <dbReference type="ChEBI" id="CHEBI:33019"/>
        <dbReference type="ChEBI" id="CHEBI:61555"/>
        <dbReference type="ChEBI" id="CHEBI:246422"/>
        <dbReference type="EC" id="3.6.1.23"/>
    </reaction>
</comment>
<dbReference type="AlphaFoldDB" id="A0A239WMU0"/>
<dbReference type="InterPro" id="IPR033704">
    <property type="entry name" value="dUTPase_trimeric"/>
</dbReference>
<dbReference type="HAMAP" id="MF_00116">
    <property type="entry name" value="dUTPase_bact"/>
    <property type="match status" value="1"/>
</dbReference>
<comment type="function">
    <text evidence="8">This enzyme is involved in nucleotide metabolism: it produces dUMP, the immediate precursor of thymidine nucleotides and it decreases the intracellular concentration of dUTP so that uracil cannot be incorporated into DNA.</text>
</comment>
<dbReference type="eggNOG" id="COG0756">
    <property type="taxonomic scope" value="Bacteria"/>
</dbReference>
<dbReference type="EC" id="3.6.1.23" evidence="8"/>
<keyword evidence="6 8" id="KW-0546">Nucleotide metabolism</keyword>
<proteinExistence type="inferred from homology"/>
<comment type="pathway">
    <text evidence="8">Pyrimidine metabolism; dUMP biosynthesis; dUMP from dCTP (dUTP route): step 2/2.</text>
</comment>
<evidence type="ECO:0000256" key="8">
    <source>
        <dbReference type="HAMAP-Rule" id="MF_00116"/>
    </source>
</evidence>
<dbReference type="GO" id="GO:0004170">
    <property type="term" value="F:dUTP diphosphatase activity"/>
    <property type="evidence" value="ECO:0007669"/>
    <property type="project" value="UniProtKB-UniRule"/>
</dbReference>
<dbReference type="InterPro" id="IPR036157">
    <property type="entry name" value="dUTPase-like_sf"/>
</dbReference>
<dbReference type="GO" id="GO:0006226">
    <property type="term" value="P:dUMP biosynthetic process"/>
    <property type="evidence" value="ECO:0007669"/>
    <property type="project" value="UniProtKB-UniRule"/>
</dbReference>
<keyword evidence="4 8" id="KW-0378">Hydrolase</keyword>